<sequence length="387" mass="42083">MILHELIGFAELRMIWWGLMGVLLIGFALTDGFDMGVGALLPFVAKNDTERRMVINTVGPVWEGNQVWFILGGGAIFAAWPPLYAVSFSGFYLAMFVVLAALIVRPVAFKYRSKRDDVRWRTTWDWALFAGGFVPALIFGVAVGNVLQGVPFHLTPELLSIYEGGAFGKFFGLLNPFALLTGVVSVAMLVMHGSAWLGLKSEGDIVVRARKYGSIAAIVAGVGYALAGVWLMTGVDGYAFVNEAVKDGPSNPLMSEIAKGGSWITSYADRPWIAIAPIMGFAGVALVLVSIRLKLEVITLLFSKMAILGMVASVGLTMFPFILPSSTDPNSSLTVWDASSSHLTLFIMLFVAAIFMPIILSYTAWVYKVLWGKVTENDINENSHSLY</sequence>
<evidence type="ECO:0000256" key="2">
    <source>
        <dbReference type="ARBA" id="ARBA00007543"/>
    </source>
</evidence>
<evidence type="ECO:0000256" key="7">
    <source>
        <dbReference type="ARBA" id="ARBA00022723"/>
    </source>
</evidence>
<evidence type="ECO:0000256" key="1">
    <source>
        <dbReference type="ARBA" id="ARBA00004651"/>
    </source>
</evidence>
<dbReference type="GO" id="GO:0009055">
    <property type="term" value="F:electron transfer activity"/>
    <property type="evidence" value="ECO:0007669"/>
    <property type="project" value="TreeGrafter"/>
</dbReference>
<name>A0A251X0N2_9RHOB</name>
<keyword evidence="6 12" id="KW-0812">Transmembrane</keyword>
<dbReference type="GO" id="GO:0046872">
    <property type="term" value="F:metal ion binding"/>
    <property type="evidence" value="ECO:0007669"/>
    <property type="project" value="UniProtKB-KW"/>
</dbReference>
<feature type="transmembrane region" description="Helical" evidence="12">
    <location>
        <begin position="305"/>
        <end position="323"/>
    </location>
</feature>
<dbReference type="PANTHER" id="PTHR43141:SF5">
    <property type="entry name" value="CYTOCHROME BD-I UBIQUINOL OXIDASE SUBUNIT 2"/>
    <property type="match status" value="1"/>
</dbReference>
<keyword evidence="10" id="KW-0408">Iron</keyword>
<feature type="transmembrane region" description="Helical" evidence="12">
    <location>
        <begin position="170"/>
        <end position="191"/>
    </location>
</feature>
<proteinExistence type="inferred from homology"/>
<dbReference type="Proteomes" id="UP000194664">
    <property type="component" value="Unassembled WGS sequence"/>
</dbReference>
<dbReference type="GO" id="GO:0070069">
    <property type="term" value="C:cytochrome complex"/>
    <property type="evidence" value="ECO:0007669"/>
    <property type="project" value="TreeGrafter"/>
</dbReference>
<evidence type="ECO:0000256" key="11">
    <source>
        <dbReference type="ARBA" id="ARBA00023136"/>
    </source>
</evidence>
<keyword evidence="7" id="KW-0479">Metal-binding</keyword>
<keyword evidence="3" id="KW-0813">Transport</keyword>
<accession>A0A251X0N2</accession>
<feature type="transmembrane region" description="Helical" evidence="12">
    <location>
        <begin position="66"/>
        <end position="84"/>
    </location>
</feature>
<dbReference type="RefSeq" id="WP_086451068.1">
    <property type="nucleotide sequence ID" value="NZ_MSPP01000002.1"/>
</dbReference>
<feature type="transmembrane region" description="Helical" evidence="12">
    <location>
        <begin position="343"/>
        <end position="367"/>
    </location>
</feature>
<keyword evidence="5" id="KW-0349">Heme</keyword>
<evidence type="ECO:0000313" key="13">
    <source>
        <dbReference type="EMBL" id="OUD09733.1"/>
    </source>
</evidence>
<evidence type="ECO:0000256" key="9">
    <source>
        <dbReference type="ARBA" id="ARBA00022989"/>
    </source>
</evidence>
<evidence type="ECO:0000256" key="6">
    <source>
        <dbReference type="ARBA" id="ARBA00022692"/>
    </source>
</evidence>
<keyword evidence="8" id="KW-0249">Electron transport</keyword>
<gene>
    <name evidence="13" type="ORF">BVC71_07840</name>
</gene>
<evidence type="ECO:0000256" key="5">
    <source>
        <dbReference type="ARBA" id="ARBA00022617"/>
    </source>
</evidence>
<dbReference type="PANTHER" id="PTHR43141">
    <property type="entry name" value="CYTOCHROME BD2 SUBUNIT II"/>
    <property type="match status" value="1"/>
</dbReference>
<evidence type="ECO:0000313" key="14">
    <source>
        <dbReference type="Proteomes" id="UP000194664"/>
    </source>
</evidence>
<dbReference type="Pfam" id="PF02322">
    <property type="entry name" value="Cyt_bd_oxida_II"/>
    <property type="match status" value="1"/>
</dbReference>
<comment type="subcellular location">
    <subcellularLocation>
        <location evidence="1">Cell membrane</location>
        <topology evidence="1">Multi-pass membrane protein</topology>
    </subcellularLocation>
</comment>
<keyword evidence="9 12" id="KW-1133">Transmembrane helix</keyword>
<dbReference type="EMBL" id="MSPP01000002">
    <property type="protein sequence ID" value="OUD09733.1"/>
    <property type="molecule type" value="Genomic_DNA"/>
</dbReference>
<dbReference type="GO" id="GO:0005886">
    <property type="term" value="C:plasma membrane"/>
    <property type="evidence" value="ECO:0007669"/>
    <property type="project" value="UniProtKB-SubCell"/>
</dbReference>
<dbReference type="InterPro" id="IPR003317">
    <property type="entry name" value="Cyt-d_oxidase_su2"/>
</dbReference>
<keyword evidence="11 12" id="KW-0472">Membrane</keyword>
<evidence type="ECO:0000256" key="12">
    <source>
        <dbReference type="SAM" id="Phobius"/>
    </source>
</evidence>
<dbReference type="GO" id="GO:0019646">
    <property type="term" value="P:aerobic electron transport chain"/>
    <property type="evidence" value="ECO:0007669"/>
    <property type="project" value="TreeGrafter"/>
</dbReference>
<evidence type="ECO:0000256" key="3">
    <source>
        <dbReference type="ARBA" id="ARBA00022448"/>
    </source>
</evidence>
<feature type="transmembrane region" description="Helical" evidence="12">
    <location>
        <begin position="272"/>
        <end position="293"/>
    </location>
</feature>
<feature type="transmembrane region" description="Helical" evidence="12">
    <location>
        <begin position="90"/>
        <end position="108"/>
    </location>
</feature>
<dbReference type="AlphaFoldDB" id="A0A251X0N2"/>
<dbReference type="GO" id="GO:0016682">
    <property type="term" value="F:oxidoreductase activity, acting on diphenols and related substances as donors, oxygen as acceptor"/>
    <property type="evidence" value="ECO:0007669"/>
    <property type="project" value="TreeGrafter"/>
</dbReference>
<evidence type="ECO:0000256" key="8">
    <source>
        <dbReference type="ARBA" id="ARBA00022982"/>
    </source>
</evidence>
<dbReference type="OrthoDB" id="9776710at2"/>
<protein>
    <submittedName>
        <fullName evidence="13">Cytochrome d ubiquinol oxidase subunit II</fullName>
    </submittedName>
</protein>
<feature type="transmembrane region" description="Helical" evidence="12">
    <location>
        <begin position="212"/>
        <end position="232"/>
    </location>
</feature>
<evidence type="ECO:0000256" key="10">
    <source>
        <dbReference type="ARBA" id="ARBA00023004"/>
    </source>
</evidence>
<reference evidence="13 14" key="1">
    <citation type="submission" date="2016-12" db="EMBL/GenBank/DDBJ databases">
        <title>The draft genome sequence of HSLHS2.</title>
        <authorList>
            <person name="Hu D."/>
            <person name="Wang L."/>
            <person name="Shao Z."/>
        </authorList>
    </citation>
    <scope>NUCLEOTIDE SEQUENCE [LARGE SCALE GENOMIC DNA]</scope>
    <source>
        <strain evidence="13">MCCC 1A06712</strain>
    </source>
</reference>
<keyword evidence="14" id="KW-1185">Reference proteome</keyword>
<feature type="transmembrane region" description="Helical" evidence="12">
    <location>
        <begin position="128"/>
        <end position="150"/>
    </location>
</feature>
<evidence type="ECO:0000256" key="4">
    <source>
        <dbReference type="ARBA" id="ARBA00022475"/>
    </source>
</evidence>
<feature type="transmembrane region" description="Helical" evidence="12">
    <location>
        <begin position="15"/>
        <end position="45"/>
    </location>
</feature>
<dbReference type="PIRSF" id="PIRSF000267">
    <property type="entry name" value="Cyt_oxidse_sub2"/>
    <property type="match status" value="1"/>
</dbReference>
<comment type="caution">
    <text evidence="13">The sequence shown here is derived from an EMBL/GenBank/DDBJ whole genome shotgun (WGS) entry which is preliminary data.</text>
</comment>
<organism evidence="13 14">
    <name type="scientific">Marivivens niveibacter</name>
    <dbReference type="NCBI Taxonomy" id="1930667"/>
    <lineage>
        <taxon>Bacteria</taxon>
        <taxon>Pseudomonadati</taxon>
        <taxon>Pseudomonadota</taxon>
        <taxon>Alphaproteobacteria</taxon>
        <taxon>Rhodobacterales</taxon>
        <taxon>Paracoccaceae</taxon>
        <taxon>Marivivens group</taxon>
        <taxon>Marivivens</taxon>
    </lineage>
</organism>
<comment type="similarity">
    <text evidence="2">Belongs to the cytochrome ubiquinol oxidase subunit 2 family.</text>
</comment>
<keyword evidence="4" id="KW-1003">Cell membrane</keyword>
<dbReference type="NCBIfam" id="TIGR00203">
    <property type="entry name" value="cydB"/>
    <property type="match status" value="1"/>
</dbReference>